<dbReference type="Gene3D" id="3.40.30.10">
    <property type="entry name" value="Glutaredoxin"/>
    <property type="match status" value="1"/>
</dbReference>
<dbReference type="InterPro" id="IPR036249">
    <property type="entry name" value="Thioredoxin-like_sf"/>
</dbReference>
<accession>A0A4Q0YLZ1</accession>
<evidence type="ECO:0000313" key="3">
    <source>
        <dbReference type="Proteomes" id="UP000290287"/>
    </source>
</evidence>
<name>A0A4Q0YLZ1_9GAMM</name>
<dbReference type="InterPro" id="IPR001853">
    <property type="entry name" value="DSBA-like_thioredoxin_dom"/>
</dbReference>
<dbReference type="Pfam" id="PF01323">
    <property type="entry name" value="DSBA"/>
    <property type="match status" value="1"/>
</dbReference>
<evidence type="ECO:0000259" key="1">
    <source>
        <dbReference type="Pfam" id="PF01323"/>
    </source>
</evidence>
<organism evidence="2 3">
    <name type="scientific">Veronia nyctiphanis</name>
    <dbReference type="NCBI Taxonomy" id="1278244"/>
    <lineage>
        <taxon>Bacteria</taxon>
        <taxon>Pseudomonadati</taxon>
        <taxon>Pseudomonadota</taxon>
        <taxon>Gammaproteobacteria</taxon>
        <taxon>Vibrionales</taxon>
        <taxon>Vibrionaceae</taxon>
        <taxon>Veronia</taxon>
    </lineage>
</organism>
<sequence length="211" mass="24313">MAVTIDYYSDVFCIWGWFGHYINQKFDGRWTEDQVTWRFRHVELYGDVSARIRKQGTGESAFSRYAEQSEKFVSEFEGMTIHPDVWRKVRPGSSLMPHQVIKAVELHKGQNEANQFSDRVREAFFRDGRNVGQFGVLKDLLTENHLAHKEILDSLMDGTALGATVAEFRAAELAKIPGSPSWILDNQRYRFFGRVEPEAIGTTVDILLDRH</sequence>
<comment type="caution">
    <text evidence="2">The sequence shown here is derived from an EMBL/GenBank/DDBJ whole genome shotgun (WGS) entry which is preliminary data.</text>
</comment>
<dbReference type="SUPFAM" id="SSF52833">
    <property type="entry name" value="Thioredoxin-like"/>
    <property type="match status" value="1"/>
</dbReference>
<feature type="domain" description="DSBA-like thioredoxin" evidence="1">
    <location>
        <begin position="4"/>
        <end position="199"/>
    </location>
</feature>
<reference evidence="2 3" key="1">
    <citation type="submission" date="2017-10" db="EMBL/GenBank/DDBJ databases">
        <title>Nyctiphanis sp. nov., isolated from the stomach of the euphausiid Nyctiphanes simplex (Hansen, 1911) in the Gulf of California.</title>
        <authorList>
            <person name="Gomez-Gil B."/>
            <person name="Aguilar-Mendez M."/>
            <person name="Lopez-Cortes A."/>
            <person name="Gomez-Gutierrez J."/>
            <person name="Roque A."/>
            <person name="Lang E."/>
            <person name="Gonzalez-Castillo A."/>
        </authorList>
    </citation>
    <scope>NUCLEOTIDE SEQUENCE [LARGE SCALE GENOMIC DNA]</scope>
    <source>
        <strain evidence="2 3">CAIM 600</strain>
    </source>
</reference>
<protein>
    <submittedName>
        <fullName evidence="2">Thioredoxin</fullName>
    </submittedName>
</protein>
<dbReference type="Proteomes" id="UP000290287">
    <property type="component" value="Unassembled WGS sequence"/>
</dbReference>
<dbReference type="EMBL" id="PEIB01000033">
    <property type="protein sequence ID" value="RXJ71716.1"/>
    <property type="molecule type" value="Genomic_DNA"/>
</dbReference>
<gene>
    <name evidence="2" type="ORF">CS022_19915</name>
</gene>
<dbReference type="GO" id="GO:0016491">
    <property type="term" value="F:oxidoreductase activity"/>
    <property type="evidence" value="ECO:0007669"/>
    <property type="project" value="InterPro"/>
</dbReference>
<proteinExistence type="predicted"/>
<dbReference type="OrthoDB" id="9799122at2"/>
<keyword evidence="3" id="KW-1185">Reference proteome</keyword>
<dbReference type="AlphaFoldDB" id="A0A4Q0YLZ1"/>
<evidence type="ECO:0000313" key="2">
    <source>
        <dbReference type="EMBL" id="RXJ71716.1"/>
    </source>
</evidence>
<dbReference type="RefSeq" id="WP_129123691.1">
    <property type="nucleotide sequence ID" value="NZ_PEIB01000033.1"/>
</dbReference>